<dbReference type="OrthoDB" id="632546at2"/>
<proteinExistence type="predicted"/>
<keyword evidence="1" id="KW-0732">Signal</keyword>
<keyword evidence="3" id="KW-1185">Reference proteome</keyword>
<dbReference type="RefSeq" id="WP_132221078.1">
    <property type="nucleotide sequence ID" value="NZ_SMGO01000001.1"/>
</dbReference>
<protein>
    <submittedName>
        <fullName evidence="2">Uncharacterized protein</fullName>
    </submittedName>
</protein>
<feature type="signal peptide" evidence="1">
    <location>
        <begin position="1"/>
        <end position="30"/>
    </location>
</feature>
<feature type="chain" id="PRO_5020377199" evidence="1">
    <location>
        <begin position="31"/>
        <end position="198"/>
    </location>
</feature>
<gene>
    <name evidence="2" type="ORF">C8N28_0423</name>
</gene>
<dbReference type="EMBL" id="SMGO01000001">
    <property type="protein sequence ID" value="TCK85125.1"/>
    <property type="molecule type" value="Genomic_DNA"/>
</dbReference>
<accession>A0A4R1M0I9</accession>
<evidence type="ECO:0000256" key="1">
    <source>
        <dbReference type="SAM" id="SignalP"/>
    </source>
</evidence>
<evidence type="ECO:0000313" key="2">
    <source>
        <dbReference type="EMBL" id="TCK85125.1"/>
    </source>
</evidence>
<dbReference type="Proteomes" id="UP000294616">
    <property type="component" value="Unassembled WGS sequence"/>
</dbReference>
<dbReference type="AlphaFoldDB" id="A0A4R1M0I9"/>
<name>A0A4R1M0I9_9SPHI</name>
<reference evidence="2 3" key="1">
    <citation type="submission" date="2019-03" db="EMBL/GenBank/DDBJ databases">
        <title>Genomic Encyclopedia of Archaeal and Bacterial Type Strains, Phase II (KMG-II): from individual species to whole genera.</title>
        <authorList>
            <person name="Goeker M."/>
        </authorList>
    </citation>
    <scope>NUCLEOTIDE SEQUENCE [LARGE SCALE GENOMIC DNA]</scope>
    <source>
        <strain evidence="2 3">DSM 22554</strain>
    </source>
</reference>
<organism evidence="2 3">
    <name type="scientific">Albibacterium bauzanense</name>
    <dbReference type="NCBI Taxonomy" id="653929"/>
    <lineage>
        <taxon>Bacteria</taxon>
        <taxon>Pseudomonadati</taxon>
        <taxon>Bacteroidota</taxon>
        <taxon>Sphingobacteriia</taxon>
        <taxon>Sphingobacteriales</taxon>
        <taxon>Sphingobacteriaceae</taxon>
        <taxon>Albibacterium</taxon>
    </lineage>
</organism>
<sequence>MNSVRKLRTSIISSIALAICLLILTSTVSAQNLVEKDPGTTLSHIPIPVAVEVDDFISLSSNIGTGLQVNLSLKNIDDYENGVSLNMPNHIVVSSNQRFSLLARAAYKDFTSAGSPAFPSNILGIQIKNTDISGTGLSLQNIPGLEINDQVLIENAAPSIKKYLNIEYSISSKNAINKILGIGGGIYTNTIIYTLSAL</sequence>
<comment type="caution">
    <text evidence="2">The sequence shown here is derived from an EMBL/GenBank/DDBJ whole genome shotgun (WGS) entry which is preliminary data.</text>
</comment>
<evidence type="ECO:0000313" key="3">
    <source>
        <dbReference type="Proteomes" id="UP000294616"/>
    </source>
</evidence>